<dbReference type="InterPro" id="IPR000631">
    <property type="entry name" value="CARKD"/>
</dbReference>
<dbReference type="EMBL" id="JBBKXZ010000001">
    <property type="protein sequence ID" value="MFD3394048.1"/>
    <property type="molecule type" value="Genomic_DNA"/>
</dbReference>
<comment type="caution">
    <text evidence="2">The sequence shown here is derived from an EMBL/GenBank/DDBJ whole genome shotgun (WGS) entry which is preliminary data.</text>
</comment>
<sequence length="92" mass="9977">MNRIDLPWINQIKQHRQPDGHKKSFGHVLIIAGSPGKVGAALCAQEYAPDVAVRLGAYIHGLSGDLAIQKKSKASLVASDLIDHLSEIRLLD</sequence>
<protein>
    <recommendedName>
        <fullName evidence="1">YjeF C-terminal domain-containing protein</fullName>
    </recommendedName>
</protein>
<dbReference type="SUPFAM" id="SSF53613">
    <property type="entry name" value="Ribokinase-like"/>
    <property type="match status" value="2"/>
</dbReference>
<dbReference type="Gene3D" id="3.40.1190.20">
    <property type="match status" value="2"/>
</dbReference>
<evidence type="ECO:0000313" key="2">
    <source>
        <dbReference type="EMBL" id="MFD3394048.1"/>
    </source>
</evidence>
<dbReference type="PROSITE" id="PS51383">
    <property type="entry name" value="YJEF_C_3"/>
    <property type="match status" value="1"/>
</dbReference>
<gene>
    <name evidence="2" type="ORF">U0R10_05400</name>
</gene>
<evidence type="ECO:0000313" key="3">
    <source>
        <dbReference type="Proteomes" id="UP001598138"/>
    </source>
</evidence>
<organism evidence="2 3">
    <name type="scientific">Aquirufa avitistagni</name>
    <dbReference type="NCBI Taxonomy" id="3104728"/>
    <lineage>
        <taxon>Bacteria</taxon>
        <taxon>Pseudomonadati</taxon>
        <taxon>Bacteroidota</taxon>
        <taxon>Cytophagia</taxon>
        <taxon>Cytophagales</taxon>
        <taxon>Flectobacillaceae</taxon>
        <taxon>Aquirufa</taxon>
    </lineage>
</organism>
<dbReference type="InterPro" id="IPR029056">
    <property type="entry name" value="Ribokinase-like"/>
</dbReference>
<feature type="domain" description="YjeF C-terminal" evidence="1">
    <location>
        <begin position="1"/>
        <end position="92"/>
    </location>
</feature>
<name>A0ABW6DE02_9BACT</name>
<accession>A0ABW6DE02</accession>
<evidence type="ECO:0000259" key="1">
    <source>
        <dbReference type="PROSITE" id="PS51383"/>
    </source>
</evidence>
<dbReference type="RefSeq" id="WP_377982924.1">
    <property type="nucleotide sequence ID" value="NZ_JBBKXZ010000001.1"/>
</dbReference>
<reference evidence="2 3" key="1">
    <citation type="submission" date="2024-03" db="EMBL/GenBank/DDBJ databases">
        <title>Aquirufa genome sequencing.</title>
        <authorList>
            <person name="Pitt A."/>
            <person name="Hahn M.W."/>
        </authorList>
    </citation>
    <scope>NUCLEOTIDE SEQUENCE [LARGE SCALE GENOMIC DNA]</scope>
    <source>
        <strain evidence="2 3">OSTEICH-129V</strain>
    </source>
</reference>
<dbReference type="Proteomes" id="UP001598138">
    <property type="component" value="Unassembled WGS sequence"/>
</dbReference>
<proteinExistence type="predicted"/>
<keyword evidence="3" id="KW-1185">Reference proteome</keyword>